<keyword evidence="2" id="KW-1185">Reference proteome</keyword>
<dbReference type="EMBL" id="CM055097">
    <property type="protein sequence ID" value="KAJ7551639.1"/>
    <property type="molecule type" value="Genomic_DNA"/>
</dbReference>
<dbReference type="Proteomes" id="UP001162992">
    <property type="component" value="Chromosome 6"/>
</dbReference>
<reference evidence="2" key="1">
    <citation type="journal article" date="2024" name="Proc. Natl. Acad. Sci. U.S.A.">
        <title>Extraordinary preservation of gene collinearity over three hundred million years revealed in homosporous lycophytes.</title>
        <authorList>
            <person name="Li C."/>
            <person name="Wickell D."/>
            <person name="Kuo L.Y."/>
            <person name="Chen X."/>
            <person name="Nie B."/>
            <person name="Liao X."/>
            <person name="Peng D."/>
            <person name="Ji J."/>
            <person name="Jenkins J."/>
            <person name="Williams M."/>
            <person name="Shu S."/>
            <person name="Plott C."/>
            <person name="Barry K."/>
            <person name="Rajasekar S."/>
            <person name="Grimwood J."/>
            <person name="Han X."/>
            <person name="Sun S."/>
            <person name="Hou Z."/>
            <person name="He W."/>
            <person name="Dai G."/>
            <person name="Sun C."/>
            <person name="Schmutz J."/>
            <person name="Leebens-Mack J.H."/>
            <person name="Li F.W."/>
            <person name="Wang L."/>
        </authorList>
    </citation>
    <scope>NUCLEOTIDE SEQUENCE [LARGE SCALE GENOMIC DNA]</scope>
    <source>
        <strain evidence="2">cv. PW_Plant_1</strain>
    </source>
</reference>
<gene>
    <name evidence="1" type="ORF">O6H91_06G022700</name>
</gene>
<accession>A0ACC2DBE2</accession>
<organism evidence="1 2">
    <name type="scientific">Diphasiastrum complanatum</name>
    <name type="common">Issler's clubmoss</name>
    <name type="synonym">Lycopodium complanatum</name>
    <dbReference type="NCBI Taxonomy" id="34168"/>
    <lineage>
        <taxon>Eukaryota</taxon>
        <taxon>Viridiplantae</taxon>
        <taxon>Streptophyta</taxon>
        <taxon>Embryophyta</taxon>
        <taxon>Tracheophyta</taxon>
        <taxon>Lycopodiopsida</taxon>
        <taxon>Lycopodiales</taxon>
        <taxon>Lycopodiaceae</taxon>
        <taxon>Lycopodioideae</taxon>
        <taxon>Diphasiastrum</taxon>
    </lineage>
</organism>
<protein>
    <submittedName>
        <fullName evidence="1">Uncharacterized protein</fullName>
    </submittedName>
</protein>
<proteinExistence type="predicted"/>
<comment type="caution">
    <text evidence="1">The sequence shown here is derived from an EMBL/GenBank/DDBJ whole genome shotgun (WGS) entry which is preliminary data.</text>
</comment>
<sequence length="186" mass="20904">MKAKAELELELERILTTFWFLYLLLDHFPSNLGFLVIRSGKADLLQCCFPPNLSGHTCKNGFAHAQCGTAMSWDDGIRMSMQSFQHMSYNLFTCNCHSFVANCLNRLAYKGSVGWNVLKVIGLIHLKGQWVSSSAAIKSFVPFGAVMFIGVMMAGWPFVIGWATFSFLLFAWFIVGTYIFKGLIEC</sequence>
<name>A0ACC2DBE2_DIPCM</name>
<evidence type="ECO:0000313" key="1">
    <source>
        <dbReference type="EMBL" id="KAJ7551639.1"/>
    </source>
</evidence>
<evidence type="ECO:0000313" key="2">
    <source>
        <dbReference type="Proteomes" id="UP001162992"/>
    </source>
</evidence>